<accession>A0AAD7YAD2</accession>
<proteinExistence type="predicted"/>
<dbReference type="Proteomes" id="UP001231518">
    <property type="component" value="Chromosome 32"/>
</dbReference>
<dbReference type="EMBL" id="JARGEI010000025">
    <property type="protein sequence ID" value="KAJ8708902.1"/>
    <property type="molecule type" value="Genomic_DNA"/>
</dbReference>
<comment type="caution">
    <text evidence="1">The sequence shown here is derived from an EMBL/GenBank/DDBJ whole genome shotgun (WGS) entry which is preliminary data.</text>
</comment>
<protein>
    <submittedName>
        <fullName evidence="1">Uncharacterized protein</fullName>
    </submittedName>
</protein>
<evidence type="ECO:0000313" key="1">
    <source>
        <dbReference type="EMBL" id="KAJ8708902.1"/>
    </source>
</evidence>
<evidence type="ECO:0000313" key="2">
    <source>
        <dbReference type="Proteomes" id="UP001231518"/>
    </source>
</evidence>
<sequence length="115" mass="12357">MRDTKYVAAADSPALLGNLATKRLSSSKVEIFSRAPSGDRTTITPSCVQHDVIPKCSLALLKTVCLVRVRNSLTATAEPFSLDFVLHIADLLSTLENLTRIGLLRVVPLLAAPSL</sequence>
<organism evidence="1 2">
    <name type="scientific">Mythimna separata</name>
    <name type="common">Oriental armyworm</name>
    <name type="synonym">Pseudaletia separata</name>
    <dbReference type="NCBI Taxonomy" id="271217"/>
    <lineage>
        <taxon>Eukaryota</taxon>
        <taxon>Metazoa</taxon>
        <taxon>Ecdysozoa</taxon>
        <taxon>Arthropoda</taxon>
        <taxon>Hexapoda</taxon>
        <taxon>Insecta</taxon>
        <taxon>Pterygota</taxon>
        <taxon>Neoptera</taxon>
        <taxon>Endopterygota</taxon>
        <taxon>Lepidoptera</taxon>
        <taxon>Glossata</taxon>
        <taxon>Ditrysia</taxon>
        <taxon>Noctuoidea</taxon>
        <taxon>Noctuidae</taxon>
        <taxon>Noctuinae</taxon>
        <taxon>Hadenini</taxon>
        <taxon>Mythimna</taxon>
    </lineage>
</organism>
<reference evidence="1" key="1">
    <citation type="submission" date="2023-03" db="EMBL/GenBank/DDBJ databases">
        <title>Chromosome-level genomes of two armyworms, Mythimna separata and Mythimna loreyi, provide insights into the biosynthesis and reception of sex pheromones.</title>
        <authorList>
            <person name="Zhao H."/>
        </authorList>
    </citation>
    <scope>NUCLEOTIDE SEQUENCE</scope>
    <source>
        <strain evidence="1">BeijingLab</strain>
        <tissue evidence="1">Pupa</tissue>
    </source>
</reference>
<name>A0AAD7YAD2_MYTSE</name>
<keyword evidence="2" id="KW-1185">Reference proteome</keyword>
<dbReference type="AlphaFoldDB" id="A0AAD7YAD2"/>
<gene>
    <name evidence="1" type="ORF">PYW07_013506</name>
</gene>